<feature type="compositionally biased region" description="Polar residues" evidence="1">
    <location>
        <begin position="115"/>
        <end position="124"/>
    </location>
</feature>
<feature type="compositionally biased region" description="Low complexity" evidence="1">
    <location>
        <begin position="89"/>
        <end position="99"/>
    </location>
</feature>
<dbReference type="RefSeq" id="WP_192766258.1">
    <property type="nucleotide sequence ID" value="NZ_JADBEB010000001.1"/>
</dbReference>
<protein>
    <submittedName>
        <fullName evidence="3">Uncharacterized protein</fullName>
    </submittedName>
</protein>
<keyword evidence="2" id="KW-0472">Membrane</keyword>
<proteinExistence type="predicted"/>
<feature type="compositionally biased region" description="Low complexity" evidence="1">
    <location>
        <begin position="50"/>
        <end position="64"/>
    </location>
</feature>
<feature type="region of interest" description="Disordered" evidence="1">
    <location>
        <begin position="38"/>
        <end position="167"/>
    </location>
</feature>
<keyword evidence="2" id="KW-0812">Transmembrane</keyword>
<gene>
    <name evidence="3" type="ORF">H4W31_001832</name>
</gene>
<comment type="caution">
    <text evidence="3">The sequence shown here is derived from an EMBL/GenBank/DDBJ whole genome shotgun (WGS) entry which is preliminary data.</text>
</comment>
<feature type="transmembrane region" description="Helical" evidence="2">
    <location>
        <begin position="175"/>
        <end position="195"/>
    </location>
</feature>
<evidence type="ECO:0000313" key="3">
    <source>
        <dbReference type="EMBL" id="MBE1486194.1"/>
    </source>
</evidence>
<accession>A0A927R445</accession>
<feature type="compositionally biased region" description="Basic and acidic residues" evidence="1">
    <location>
        <begin position="133"/>
        <end position="145"/>
    </location>
</feature>
<keyword evidence="4" id="KW-1185">Reference proteome</keyword>
<reference evidence="3" key="1">
    <citation type="submission" date="2020-10" db="EMBL/GenBank/DDBJ databases">
        <title>Sequencing the genomes of 1000 actinobacteria strains.</title>
        <authorList>
            <person name="Klenk H.-P."/>
        </authorList>
    </citation>
    <scope>NUCLEOTIDE SEQUENCE</scope>
    <source>
        <strain evidence="3">DSM 46832</strain>
    </source>
</reference>
<keyword evidence="2" id="KW-1133">Transmembrane helix</keyword>
<organism evidence="3 4">
    <name type="scientific">Plantactinospora soyae</name>
    <dbReference type="NCBI Taxonomy" id="1544732"/>
    <lineage>
        <taxon>Bacteria</taxon>
        <taxon>Bacillati</taxon>
        <taxon>Actinomycetota</taxon>
        <taxon>Actinomycetes</taxon>
        <taxon>Micromonosporales</taxon>
        <taxon>Micromonosporaceae</taxon>
        <taxon>Plantactinospora</taxon>
    </lineage>
</organism>
<name>A0A927R445_9ACTN</name>
<sequence>MAVEPFAPPRTTYRSMRVSVLLILITVGVPGCVSGAGASRPPAGRYPTTGPAASAEPARAEPGAQPHPATSMDAEAGPHSGEPTGGGAAAPPADPSAAEPARRKHHWPPWRQVPAQGSPQTSGPSAPPGAGEVPRDRAVPQEHRAGGPARVVPLDQRSGSPPATDGLSAGYRRSLAWSGLLGLVISAVGLAMVGYRRRCW</sequence>
<dbReference type="Proteomes" id="UP000649753">
    <property type="component" value="Unassembled WGS sequence"/>
</dbReference>
<evidence type="ECO:0000256" key="2">
    <source>
        <dbReference type="SAM" id="Phobius"/>
    </source>
</evidence>
<evidence type="ECO:0000313" key="4">
    <source>
        <dbReference type="Proteomes" id="UP000649753"/>
    </source>
</evidence>
<dbReference type="AlphaFoldDB" id="A0A927R445"/>
<evidence type="ECO:0000256" key="1">
    <source>
        <dbReference type="SAM" id="MobiDB-lite"/>
    </source>
</evidence>
<dbReference type="EMBL" id="JADBEB010000001">
    <property type="protein sequence ID" value="MBE1486194.1"/>
    <property type="molecule type" value="Genomic_DNA"/>
</dbReference>